<gene>
    <name evidence="2" type="ORF">FOMPIDRAFT_86816</name>
</gene>
<accession>S8F5N4</accession>
<dbReference type="HOGENOM" id="CLU_1057817_0_0_1"/>
<dbReference type="Proteomes" id="UP000015241">
    <property type="component" value="Unassembled WGS sequence"/>
</dbReference>
<dbReference type="InParanoid" id="S8F5N4"/>
<feature type="compositionally biased region" description="Polar residues" evidence="1">
    <location>
        <begin position="253"/>
        <end position="263"/>
    </location>
</feature>
<keyword evidence="3" id="KW-1185">Reference proteome</keyword>
<feature type="region of interest" description="Disordered" evidence="1">
    <location>
        <begin position="47"/>
        <end position="67"/>
    </location>
</feature>
<proteinExistence type="predicted"/>
<reference evidence="2 3" key="1">
    <citation type="journal article" date="2012" name="Science">
        <title>The Paleozoic origin of enzymatic lignin decomposition reconstructed from 31 fungal genomes.</title>
        <authorList>
            <person name="Floudas D."/>
            <person name="Binder M."/>
            <person name="Riley R."/>
            <person name="Barry K."/>
            <person name="Blanchette R.A."/>
            <person name="Henrissat B."/>
            <person name="Martinez A.T."/>
            <person name="Otillar R."/>
            <person name="Spatafora J.W."/>
            <person name="Yadav J.S."/>
            <person name="Aerts A."/>
            <person name="Benoit I."/>
            <person name="Boyd A."/>
            <person name="Carlson A."/>
            <person name="Copeland A."/>
            <person name="Coutinho P.M."/>
            <person name="de Vries R.P."/>
            <person name="Ferreira P."/>
            <person name="Findley K."/>
            <person name="Foster B."/>
            <person name="Gaskell J."/>
            <person name="Glotzer D."/>
            <person name="Gorecki P."/>
            <person name="Heitman J."/>
            <person name="Hesse C."/>
            <person name="Hori C."/>
            <person name="Igarashi K."/>
            <person name="Jurgens J.A."/>
            <person name="Kallen N."/>
            <person name="Kersten P."/>
            <person name="Kohler A."/>
            <person name="Kuees U."/>
            <person name="Kumar T.K.A."/>
            <person name="Kuo A."/>
            <person name="LaButti K."/>
            <person name="Larrondo L.F."/>
            <person name="Lindquist E."/>
            <person name="Ling A."/>
            <person name="Lombard V."/>
            <person name="Lucas S."/>
            <person name="Lundell T."/>
            <person name="Martin R."/>
            <person name="McLaughlin D.J."/>
            <person name="Morgenstern I."/>
            <person name="Morin E."/>
            <person name="Murat C."/>
            <person name="Nagy L.G."/>
            <person name="Nolan M."/>
            <person name="Ohm R.A."/>
            <person name="Patyshakuliyeva A."/>
            <person name="Rokas A."/>
            <person name="Ruiz-Duenas F.J."/>
            <person name="Sabat G."/>
            <person name="Salamov A."/>
            <person name="Samejima M."/>
            <person name="Schmutz J."/>
            <person name="Slot J.C."/>
            <person name="St John F."/>
            <person name="Stenlid J."/>
            <person name="Sun H."/>
            <person name="Sun S."/>
            <person name="Syed K."/>
            <person name="Tsang A."/>
            <person name="Wiebenga A."/>
            <person name="Young D."/>
            <person name="Pisabarro A."/>
            <person name="Eastwood D.C."/>
            <person name="Martin F."/>
            <person name="Cullen D."/>
            <person name="Grigoriev I.V."/>
            <person name="Hibbett D.S."/>
        </authorList>
    </citation>
    <scope>NUCLEOTIDE SEQUENCE</scope>
    <source>
        <strain evidence="3">FP-58527</strain>
    </source>
</reference>
<evidence type="ECO:0000313" key="2">
    <source>
        <dbReference type="EMBL" id="EPS97020.1"/>
    </source>
</evidence>
<feature type="region of interest" description="Disordered" evidence="1">
    <location>
        <begin position="241"/>
        <end position="263"/>
    </location>
</feature>
<evidence type="ECO:0000313" key="3">
    <source>
        <dbReference type="Proteomes" id="UP000015241"/>
    </source>
</evidence>
<evidence type="ECO:0000256" key="1">
    <source>
        <dbReference type="SAM" id="MobiDB-lite"/>
    </source>
</evidence>
<name>S8F5N4_FOMSC</name>
<organism evidence="2 3">
    <name type="scientific">Fomitopsis schrenkii</name>
    <name type="common">Brown rot fungus</name>
    <dbReference type="NCBI Taxonomy" id="2126942"/>
    <lineage>
        <taxon>Eukaryota</taxon>
        <taxon>Fungi</taxon>
        <taxon>Dikarya</taxon>
        <taxon>Basidiomycota</taxon>
        <taxon>Agaricomycotina</taxon>
        <taxon>Agaricomycetes</taxon>
        <taxon>Polyporales</taxon>
        <taxon>Fomitopsis</taxon>
    </lineage>
</organism>
<protein>
    <submittedName>
        <fullName evidence="2">Uncharacterized protein</fullName>
    </submittedName>
</protein>
<dbReference type="AlphaFoldDB" id="S8F5N4"/>
<dbReference type="EMBL" id="KE504180">
    <property type="protein sequence ID" value="EPS97020.1"/>
    <property type="molecule type" value="Genomic_DNA"/>
</dbReference>
<sequence length="263" mass="28656">MNTALTSTFGSAIRKGGFVKPHVDIVHLSEQAAYFHRGRPVLLKEEPSDSHVPTLTEDHSSPLDSPSTWMIAEDRSDYIPSPMLMVPPLWQALDAGAPRRIPASSPGPGALSPVTEVSCIESQVYSPSLSDLSMRAIARTSSAISDPVSIMNGPSSPSYSQLGFRSKLPRTASALDLSPRQQRTLVTPVPISPYFGISPPVHRSPMKVEEQAVSELPPKDYDDCGKLISTIDEQQKLDFKLRSRSGKAPTPTLPQTVDVQRFR</sequence>